<dbReference type="PANTHER" id="PTHR16943:SF8">
    <property type="entry name" value="2-METHYLCITRATE DEHYDRATASE"/>
    <property type="match status" value="1"/>
</dbReference>
<feature type="domain" description="MmgE/PrpD N-terminal" evidence="2">
    <location>
        <begin position="124"/>
        <end position="362"/>
    </location>
</feature>
<dbReference type="Gene3D" id="1.10.4100.10">
    <property type="entry name" value="2-methylcitrate dehydratase PrpD"/>
    <property type="match status" value="1"/>
</dbReference>
<protein>
    <recommendedName>
        <fullName evidence="6">MmgE/PrpD family protein</fullName>
    </recommendedName>
</protein>
<dbReference type="EMBL" id="CP024172">
    <property type="protein sequence ID" value="AZW17507.1"/>
    <property type="molecule type" value="Genomic_DNA"/>
</dbReference>
<dbReference type="InterPro" id="IPR036148">
    <property type="entry name" value="MmgE/PrpD_sf"/>
</dbReference>
<evidence type="ECO:0000313" key="4">
    <source>
        <dbReference type="EMBL" id="AZW17507.1"/>
    </source>
</evidence>
<sequence length="582" mass="61204">MGAGGGLADVQPFGGAGQVLFIGDRDKRPELHEIDKHAGVGRARPVSLVMASRSPPRLLRDCSGIENAVSQKSPWSGLSSFPKLYPQTVHGQRAMPQRRQMVTPSQEQAVPAGDAAGAADFAEVLADFGAGLGLEALEAPVVQAVKTNVHDTLACAVAGSSAAGIAALRELAGEWGGAPQATIWVHGLKVPAHHAAWVNGAMAHARDYDDTHDAAVLHAGVSVVPAALAAAELAGGASGADFIAAVAAGLETICRLGVATRIGIVESGYMYTSLFGHFAATVAASRVLGLSPGQTLNAIGIGYSQVAGNHQVTRDGALTKRMQPGFAAKAALVSAQMARRGIRGAQATFEGLDGFLRVYLRGACDRAALREGLGRRYELLNLSYKPYPCCRLNHTGIDAVAALRRRHAIAPADIESLRVGLNRQAYEAVCTPPAVRRAPQSTVQAQFSLPYAVAAALVDGAVTLAHFEADAWRREDLLAVAARVQPYVDDALERDWGRGVSPALLELRLRDGTVLRERVDRPEGDPARPMTRAARDAKAGDCFAASALRFAADAPGHLRELVMDLETLGDVRELAAAMVARR</sequence>
<feature type="domain" description="MmgE/PrpD C-terminal" evidence="3">
    <location>
        <begin position="387"/>
        <end position="543"/>
    </location>
</feature>
<gene>
    <name evidence="4" type="ORF">CS347_12395</name>
</gene>
<reference evidence="5" key="1">
    <citation type="submission" date="2017-10" db="EMBL/GenBank/DDBJ databases">
        <title>Whole genome sequencing of various Bordetella species.</title>
        <authorList>
            <person name="Weigand M.R."/>
            <person name="Loparev V."/>
            <person name="Peng Y."/>
            <person name="Bowden K.E."/>
            <person name="Tondella M.L."/>
            <person name="Williams M.M."/>
        </authorList>
    </citation>
    <scope>NUCLEOTIDE SEQUENCE [LARGE SCALE GENOMIC DNA]</scope>
    <source>
        <strain evidence="5">H720</strain>
    </source>
</reference>
<accession>A0AAN1RWT6</accession>
<dbReference type="InterPro" id="IPR005656">
    <property type="entry name" value="MmgE_PrpD"/>
</dbReference>
<evidence type="ECO:0000259" key="3">
    <source>
        <dbReference type="Pfam" id="PF19305"/>
    </source>
</evidence>
<comment type="similarity">
    <text evidence="1">Belongs to the PrpD family.</text>
</comment>
<proteinExistence type="inferred from homology"/>
<evidence type="ECO:0000313" key="5">
    <source>
        <dbReference type="Proteomes" id="UP000282741"/>
    </source>
</evidence>
<organism evidence="4 5">
    <name type="scientific">Bordetella hinzii</name>
    <dbReference type="NCBI Taxonomy" id="103855"/>
    <lineage>
        <taxon>Bacteria</taxon>
        <taxon>Pseudomonadati</taxon>
        <taxon>Pseudomonadota</taxon>
        <taxon>Betaproteobacteria</taxon>
        <taxon>Burkholderiales</taxon>
        <taxon>Alcaligenaceae</taxon>
        <taxon>Bordetella</taxon>
    </lineage>
</organism>
<evidence type="ECO:0000256" key="1">
    <source>
        <dbReference type="ARBA" id="ARBA00006174"/>
    </source>
</evidence>
<dbReference type="Pfam" id="PF19305">
    <property type="entry name" value="MmgE_PrpD_C"/>
    <property type="match status" value="1"/>
</dbReference>
<dbReference type="Proteomes" id="UP000282741">
    <property type="component" value="Chromosome"/>
</dbReference>
<dbReference type="GO" id="GO:0016829">
    <property type="term" value="F:lyase activity"/>
    <property type="evidence" value="ECO:0007669"/>
    <property type="project" value="InterPro"/>
</dbReference>
<dbReference type="InterPro" id="IPR045337">
    <property type="entry name" value="MmgE_PrpD_C"/>
</dbReference>
<evidence type="ECO:0000259" key="2">
    <source>
        <dbReference type="Pfam" id="PF03972"/>
    </source>
</evidence>
<dbReference type="InterPro" id="IPR042188">
    <property type="entry name" value="MmgE/PrpD_sf_2"/>
</dbReference>
<dbReference type="PANTHER" id="PTHR16943">
    <property type="entry name" value="2-METHYLCITRATE DEHYDRATASE-RELATED"/>
    <property type="match status" value="1"/>
</dbReference>
<name>A0AAN1RWT6_9BORD</name>
<dbReference type="SUPFAM" id="SSF103378">
    <property type="entry name" value="2-methylcitrate dehydratase PrpD"/>
    <property type="match status" value="1"/>
</dbReference>
<dbReference type="InterPro" id="IPR045336">
    <property type="entry name" value="MmgE_PrpD_N"/>
</dbReference>
<evidence type="ECO:0008006" key="6">
    <source>
        <dbReference type="Google" id="ProtNLM"/>
    </source>
</evidence>
<dbReference type="Pfam" id="PF03972">
    <property type="entry name" value="MmgE_PrpD_N"/>
    <property type="match status" value="1"/>
</dbReference>
<dbReference type="AlphaFoldDB" id="A0AAN1RWT6"/>
<dbReference type="InterPro" id="IPR042183">
    <property type="entry name" value="MmgE/PrpD_sf_1"/>
</dbReference>
<dbReference type="Gene3D" id="3.30.1330.120">
    <property type="entry name" value="2-methylcitrate dehydratase PrpD"/>
    <property type="match status" value="1"/>
</dbReference>